<evidence type="ECO:0000256" key="1">
    <source>
        <dbReference type="SAM" id="Phobius"/>
    </source>
</evidence>
<evidence type="ECO:0000313" key="2">
    <source>
        <dbReference type="EMBL" id="AZR60256.1"/>
    </source>
</evidence>
<name>A0A3S9SL46_EIKCO</name>
<sequence length="466" mass="53310">MSERTHPTVSRIVRTAVFAAGIAIAVYATDLIVKQYQKHKAEERRQAQSLLAETVAALKKRLPPPESPDLADKMPQDFSPYLRWQVLYYPRLNAYKYTFLPRYKYNDRGIPTGLRPTGATSDYIPDLLERRSIWFKAENGRWRCFAGVKPSVQIAECSDREVVKGLTMEDHRQIFRQKAADCVREKIVWKRQEEYIYRISNQTSAENVYLDFAGAPPSVSLILLSEKPTNWYLGNLQHTTIEQIAGWHSESLEKGIRIFGLPNYTADKDTYTPFADIQELHDDCVRLNRYDINFYPPDYEGKDFGEWFFRQPEKQFNAIVLTDAAPKNALFSATANGRQPENMMLLNTVSRFTNSGRDTGLTDAAINSIEWQCSDGQQIAGYKTPSIRCVPYLSGKPLHGETQQDLGGVVLSDNKLRLEDFKWYDLPDWAKRQLETAPQSSLKKDTVTIDGKPYPLTCLELHGCPK</sequence>
<organism evidence="2 3">
    <name type="scientific">Eikenella corrodens</name>
    <dbReference type="NCBI Taxonomy" id="539"/>
    <lineage>
        <taxon>Bacteria</taxon>
        <taxon>Pseudomonadati</taxon>
        <taxon>Pseudomonadota</taxon>
        <taxon>Betaproteobacteria</taxon>
        <taxon>Neisseriales</taxon>
        <taxon>Neisseriaceae</taxon>
        <taxon>Eikenella</taxon>
    </lineage>
</organism>
<dbReference type="EMBL" id="CP034670">
    <property type="protein sequence ID" value="AZR60256.1"/>
    <property type="molecule type" value="Genomic_DNA"/>
</dbReference>
<gene>
    <name evidence="2" type="ORF">ELB75_09630</name>
</gene>
<keyword evidence="1" id="KW-0812">Transmembrane</keyword>
<protein>
    <submittedName>
        <fullName evidence="2">Uncharacterized protein</fullName>
    </submittedName>
</protein>
<dbReference type="RefSeq" id="WP_126983729.1">
    <property type="nucleotide sequence ID" value="NZ_CP034670.1"/>
</dbReference>
<proteinExistence type="predicted"/>
<reference evidence="2 3" key="1">
    <citation type="submission" date="2018-12" db="EMBL/GenBank/DDBJ databases">
        <title>Genome sequencing of Eikenella corrodens KCOM 3110 (= JS217).</title>
        <authorList>
            <person name="Koo J.-K."/>
            <person name="Park S.-N."/>
            <person name="Lim Y.K."/>
        </authorList>
    </citation>
    <scope>NUCLEOTIDE SEQUENCE [LARGE SCALE GENOMIC DNA]</scope>
    <source>
        <strain evidence="2 3">KCOM 3110</strain>
    </source>
</reference>
<feature type="transmembrane region" description="Helical" evidence="1">
    <location>
        <begin position="12"/>
        <end position="33"/>
    </location>
</feature>
<keyword evidence="1" id="KW-1133">Transmembrane helix</keyword>
<dbReference type="OrthoDB" id="8614121at2"/>
<dbReference type="AlphaFoldDB" id="A0A3S9SL46"/>
<accession>A0A3S9SL46</accession>
<evidence type="ECO:0000313" key="3">
    <source>
        <dbReference type="Proteomes" id="UP000282435"/>
    </source>
</evidence>
<dbReference type="Proteomes" id="UP000282435">
    <property type="component" value="Chromosome"/>
</dbReference>
<keyword evidence="1" id="KW-0472">Membrane</keyword>